<reference evidence="1" key="1">
    <citation type="submission" date="2022-11" db="EMBL/GenBank/DDBJ databases">
        <authorList>
            <person name="Petersen C."/>
        </authorList>
    </citation>
    <scope>NUCLEOTIDE SEQUENCE</scope>
    <source>
        <strain evidence="1">IBT 19713</strain>
    </source>
</reference>
<protein>
    <submittedName>
        <fullName evidence="1">Uncharacterized protein</fullName>
    </submittedName>
</protein>
<evidence type="ECO:0000313" key="2">
    <source>
        <dbReference type="Proteomes" id="UP001150941"/>
    </source>
</evidence>
<dbReference type="Proteomes" id="UP001150941">
    <property type="component" value="Unassembled WGS sequence"/>
</dbReference>
<dbReference type="RefSeq" id="XP_058332073.1">
    <property type="nucleotide sequence ID" value="XM_058473070.1"/>
</dbReference>
<dbReference type="EMBL" id="JAPQKS010000003">
    <property type="protein sequence ID" value="KAJ5239154.1"/>
    <property type="molecule type" value="Genomic_DNA"/>
</dbReference>
<gene>
    <name evidence="1" type="ORF">N7468_003773</name>
</gene>
<dbReference type="AlphaFoldDB" id="A0A9W9TTQ1"/>
<comment type="caution">
    <text evidence="1">The sequence shown here is derived from an EMBL/GenBank/DDBJ whole genome shotgun (WGS) entry which is preliminary data.</text>
</comment>
<dbReference type="GeneID" id="83200373"/>
<organism evidence="1 2">
    <name type="scientific">Penicillium chermesinum</name>
    <dbReference type="NCBI Taxonomy" id="63820"/>
    <lineage>
        <taxon>Eukaryota</taxon>
        <taxon>Fungi</taxon>
        <taxon>Dikarya</taxon>
        <taxon>Ascomycota</taxon>
        <taxon>Pezizomycotina</taxon>
        <taxon>Eurotiomycetes</taxon>
        <taxon>Eurotiomycetidae</taxon>
        <taxon>Eurotiales</taxon>
        <taxon>Aspergillaceae</taxon>
        <taxon>Penicillium</taxon>
    </lineage>
</organism>
<evidence type="ECO:0000313" key="1">
    <source>
        <dbReference type="EMBL" id="KAJ5239154.1"/>
    </source>
</evidence>
<accession>A0A9W9TTQ1</accession>
<name>A0A9W9TTQ1_9EURO</name>
<sequence length="84" mass="9406">MSPYREGQPSTSHRRRIRAKVGPPIHLLTYCKVDVSLVTITVLTPKLLQDLRSSSPIAVNCYTERLFSPANPDPTFMSPLPVSR</sequence>
<keyword evidence="2" id="KW-1185">Reference proteome</keyword>
<reference evidence="1" key="2">
    <citation type="journal article" date="2023" name="IMA Fungus">
        <title>Comparative genomic study of the Penicillium genus elucidates a diverse pangenome and 15 lateral gene transfer events.</title>
        <authorList>
            <person name="Petersen C."/>
            <person name="Sorensen T."/>
            <person name="Nielsen M.R."/>
            <person name="Sondergaard T.E."/>
            <person name="Sorensen J.L."/>
            <person name="Fitzpatrick D.A."/>
            <person name="Frisvad J.C."/>
            <person name="Nielsen K.L."/>
        </authorList>
    </citation>
    <scope>NUCLEOTIDE SEQUENCE</scope>
    <source>
        <strain evidence="1">IBT 19713</strain>
    </source>
</reference>
<proteinExistence type="predicted"/>